<evidence type="ECO:0008006" key="4">
    <source>
        <dbReference type="Google" id="ProtNLM"/>
    </source>
</evidence>
<dbReference type="Gene3D" id="1.10.418.20">
    <property type="match status" value="1"/>
</dbReference>
<organism evidence="2 3">
    <name type="scientific">Rhodocollybia butyracea</name>
    <dbReference type="NCBI Taxonomy" id="206335"/>
    <lineage>
        <taxon>Eukaryota</taxon>
        <taxon>Fungi</taxon>
        <taxon>Dikarya</taxon>
        <taxon>Basidiomycota</taxon>
        <taxon>Agaricomycotina</taxon>
        <taxon>Agaricomycetes</taxon>
        <taxon>Agaricomycetidae</taxon>
        <taxon>Agaricales</taxon>
        <taxon>Marasmiineae</taxon>
        <taxon>Omphalotaceae</taxon>
        <taxon>Rhodocollybia</taxon>
    </lineage>
</organism>
<keyword evidence="3" id="KW-1185">Reference proteome</keyword>
<comment type="caution">
    <text evidence="2">The sequence shown here is derived from an EMBL/GenBank/DDBJ whole genome shotgun (WGS) entry which is preliminary data.</text>
</comment>
<dbReference type="OrthoDB" id="3260096at2759"/>
<dbReference type="SUPFAM" id="SSF54001">
    <property type="entry name" value="Cysteine proteinases"/>
    <property type="match status" value="1"/>
</dbReference>
<sequence>MSKPAKQSESSKSTQALPLELPKIFLISHVQLTTKYNGGTFNKLCFNLTQNFLSDKIWPEAKELGYNLTSNKWMQVVSTLLVARLRYRFKVPESVTGLLRSIAGPLGYKSVITSSRKDYKKFQQNEILRPDKPDTVLALLSYAKKLDNNNRITEMKFNFLAAVFHIAVLKNGVIQFPKKKVDTSAWIMLLKTIASNKMMIPSDKLFDPLHWQLPLHMSLAYSPITLLQRKKMFGRGVDRRNLAEVKVYFILFCNVPTQYQLLTTSLYSLKHRADVPSLDPQSQEEEDKHPSPDSRVNAPPLPPPPPYTKNVEPGTEPGMEVNMDSNNNEDFWRSLDQDAAASKQYLGFILNYTFLPNFILKESLFRLHPREWINDEVVNYFANHWSKEAPEKNVLWLDSFFASNFLFHGQGSTIPDPQTDKQELLFHRLDNKLITKQYKSATAFPLNQEQGGCYLEWKIIAGHNVPLQNNGNSCGIHVLWYLKHLLRFEKIDQTQTHPNFLITPDMTGKRVQLLVEYLQRCGISLDDATSD</sequence>
<dbReference type="AlphaFoldDB" id="A0A9P5P4B2"/>
<dbReference type="EMBL" id="JADNRY010000745">
    <property type="protein sequence ID" value="KAF9028092.1"/>
    <property type="molecule type" value="Genomic_DNA"/>
</dbReference>
<evidence type="ECO:0000313" key="2">
    <source>
        <dbReference type="EMBL" id="KAF9028092.1"/>
    </source>
</evidence>
<name>A0A9P5P4B2_9AGAR</name>
<reference evidence="2" key="1">
    <citation type="submission" date="2020-11" db="EMBL/GenBank/DDBJ databases">
        <authorList>
            <consortium name="DOE Joint Genome Institute"/>
            <person name="Ahrendt S."/>
            <person name="Riley R."/>
            <person name="Andreopoulos W."/>
            <person name="Labutti K."/>
            <person name="Pangilinan J."/>
            <person name="Ruiz-Duenas F.J."/>
            <person name="Barrasa J.M."/>
            <person name="Sanchez-Garcia M."/>
            <person name="Camarero S."/>
            <person name="Miyauchi S."/>
            <person name="Serrano A."/>
            <person name="Linde D."/>
            <person name="Babiker R."/>
            <person name="Drula E."/>
            <person name="Ayuso-Fernandez I."/>
            <person name="Pacheco R."/>
            <person name="Padilla G."/>
            <person name="Ferreira P."/>
            <person name="Barriuso J."/>
            <person name="Kellner H."/>
            <person name="Castanera R."/>
            <person name="Alfaro M."/>
            <person name="Ramirez L."/>
            <person name="Pisabarro A.G."/>
            <person name="Kuo A."/>
            <person name="Tritt A."/>
            <person name="Lipzen A."/>
            <person name="He G."/>
            <person name="Yan M."/>
            <person name="Ng V."/>
            <person name="Cullen D."/>
            <person name="Martin F."/>
            <person name="Rosso M.-N."/>
            <person name="Henrissat B."/>
            <person name="Hibbett D."/>
            <person name="Martinez A.T."/>
            <person name="Grigoriev I.V."/>
        </authorList>
    </citation>
    <scope>NUCLEOTIDE SEQUENCE</scope>
    <source>
        <strain evidence="2">AH 40177</strain>
    </source>
</reference>
<evidence type="ECO:0000313" key="3">
    <source>
        <dbReference type="Proteomes" id="UP000772434"/>
    </source>
</evidence>
<proteinExistence type="predicted"/>
<protein>
    <recommendedName>
        <fullName evidence="4">Ubiquitin-like protease family profile domain-containing protein</fullName>
    </recommendedName>
</protein>
<feature type="region of interest" description="Disordered" evidence="1">
    <location>
        <begin position="275"/>
        <end position="319"/>
    </location>
</feature>
<accession>A0A9P5P4B2</accession>
<dbReference type="Proteomes" id="UP000772434">
    <property type="component" value="Unassembled WGS sequence"/>
</dbReference>
<evidence type="ECO:0000256" key="1">
    <source>
        <dbReference type="SAM" id="MobiDB-lite"/>
    </source>
</evidence>
<gene>
    <name evidence="2" type="ORF">BDP27DRAFT_1375816</name>
</gene>
<dbReference type="InterPro" id="IPR038765">
    <property type="entry name" value="Papain-like_cys_pep_sf"/>
</dbReference>